<dbReference type="GO" id="GO:0005886">
    <property type="term" value="C:plasma membrane"/>
    <property type="evidence" value="ECO:0007669"/>
    <property type="project" value="UniProtKB-SubCell"/>
</dbReference>
<keyword evidence="2 7" id="KW-1003">Cell membrane</keyword>
<keyword evidence="3 7" id="KW-0812">Transmembrane</keyword>
<feature type="transmembrane region" description="Helical" evidence="7">
    <location>
        <begin position="97"/>
        <end position="121"/>
    </location>
</feature>
<dbReference type="PANTHER" id="PTHR30341">
    <property type="entry name" value="SODIUM ION/PROTON ANTIPORTER NHAA-RELATED"/>
    <property type="match status" value="1"/>
</dbReference>
<keyword evidence="4 7" id="KW-1133">Transmembrane helix</keyword>
<feature type="transmembrane region" description="Helical" evidence="7">
    <location>
        <begin position="43"/>
        <end position="59"/>
    </location>
</feature>
<dbReference type="GO" id="GO:0006885">
    <property type="term" value="P:regulation of pH"/>
    <property type="evidence" value="ECO:0007669"/>
    <property type="project" value="UniProtKB-UniRule"/>
</dbReference>
<sequence length="411" mass="42994">MAQLTSSSNPIKDWLASDMASGIILAVAAVLAMVVANSAAYDWYAHVLHIPLGFALGGIDARLSLLHWINDGLMAVFFLLVGLELKREMLVGELSDIKRIVLPALAAVGGMLVPALIYVGFNQHDASLLRGWAIPSATDIAFALGVIALLGARVPASLKIFLASIAIFDDIGAILIIALFYSAGLSWGALGVAALALAVLWGLNRMGVRALWAYLLVGVVLWAAMLQSGIHATIAGVLLALCIPMGNKAVQQEVNGASQPTLDEDNSPLSKLEHALHAPVNFVILPIFAFANAGIALGGSGLSQLTHSVPLGIAAGLVLGKPMGVMLFSWLGVRTGMASLPQRVTWAQVLGVALLCGIGFTMSLFIGGLAFGELGDKAFDERLGIMAGSLVAGVLGYVWLNKVLPRLRVVE</sequence>
<dbReference type="AlphaFoldDB" id="A0A1B8Q953"/>
<evidence type="ECO:0000256" key="7">
    <source>
        <dbReference type="HAMAP-Rule" id="MF_01844"/>
    </source>
</evidence>
<dbReference type="InterPro" id="IPR023171">
    <property type="entry name" value="Na/H_antiporter_dom_sf"/>
</dbReference>
<keyword evidence="7" id="KW-0915">Sodium</keyword>
<dbReference type="RefSeq" id="WP_067238330.1">
    <property type="nucleotide sequence ID" value="NZ_LZMZ01000043.1"/>
</dbReference>
<dbReference type="PANTHER" id="PTHR30341:SF0">
    <property type="entry name" value="NA(+)_H(+) ANTIPORTER NHAA"/>
    <property type="match status" value="1"/>
</dbReference>
<proteinExistence type="inferred from homology"/>
<dbReference type="STRING" id="34059.A9308_09880"/>
<feature type="transmembrane region" description="Helical" evidence="7">
    <location>
        <begin position="345"/>
        <end position="371"/>
    </location>
</feature>
<gene>
    <name evidence="7 8" type="primary">nhaA</name>
    <name evidence="8" type="ORF">A9308_09880</name>
</gene>
<keyword evidence="5 7" id="KW-0472">Membrane</keyword>
<dbReference type="Proteomes" id="UP000092508">
    <property type="component" value="Unassembled WGS sequence"/>
</dbReference>
<evidence type="ECO:0000256" key="3">
    <source>
        <dbReference type="ARBA" id="ARBA00022692"/>
    </source>
</evidence>
<feature type="transmembrane region" description="Helical" evidence="7">
    <location>
        <begin position="211"/>
        <end position="241"/>
    </location>
</feature>
<name>A0A1B8Q953_9GAMM</name>
<keyword evidence="7" id="KW-0050">Antiport</keyword>
<feature type="transmembrane region" description="Helical" evidence="7">
    <location>
        <begin position="187"/>
        <end position="204"/>
    </location>
</feature>
<dbReference type="OrthoDB" id="9808135at2"/>
<comment type="similarity">
    <text evidence="7">Belongs to the NhaA Na(+)/H(+) (TC 2.A.33) antiporter family.</text>
</comment>
<evidence type="ECO:0000256" key="2">
    <source>
        <dbReference type="ARBA" id="ARBA00022475"/>
    </source>
</evidence>
<feature type="transmembrane region" description="Helical" evidence="7">
    <location>
        <begin position="276"/>
        <end position="297"/>
    </location>
</feature>
<feature type="transmembrane region" description="Helical" evidence="7">
    <location>
        <begin position="133"/>
        <end position="153"/>
    </location>
</feature>
<dbReference type="Gene3D" id="1.20.1530.10">
    <property type="entry name" value="Na+/H+ antiporter like domain"/>
    <property type="match status" value="1"/>
</dbReference>
<feature type="transmembrane region" description="Helical" evidence="7">
    <location>
        <begin position="383"/>
        <end position="400"/>
    </location>
</feature>
<evidence type="ECO:0000256" key="1">
    <source>
        <dbReference type="ARBA" id="ARBA00004429"/>
    </source>
</evidence>
<dbReference type="InterPro" id="IPR004670">
    <property type="entry name" value="NhaA"/>
</dbReference>
<organism evidence="8 9">
    <name type="scientific">Faucicola atlantae</name>
    <dbReference type="NCBI Taxonomy" id="34059"/>
    <lineage>
        <taxon>Bacteria</taxon>
        <taxon>Pseudomonadati</taxon>
        <taxon>Pseudomonadota</taxon>
        <taxon>Gammaproteobacteria</taxon>
        <taxon>Moraxellales</taxon>
        <taxon>Moraxellaceae</taxon>
        <taxon>Faucicola</taxon>
    </lineage>
</organism>
<comment type="caution">
    <text evidence="8">The sequence shown here is derived from an EMBL/GenBank/DDBJ whole genome shotgun (WGS) entry which is preliminary data.</text>
</comment>
<evidence type="ECO:0000256" key="5">
    <source>
        <dbReference type="ARBA" id="ARBA00023136"/>
    </source>
</evidence>
<keyword evidence="6 7" id="KW-0739">Sodium transport</keyword>
<dbReference type="HAMAP" id="MF_01844">
    <property type="entry name" value="NhaA"/>
    <property type="match status" value="1"/>
</dbReference>
<keyword evidence="7" id="KW-0406">Ion transport</keyword>
<evidence type="ECO:0000256" key="6">
    <source>
        <dbReference type="ARBA" id="ARBA00023201"/>
    </source>
</evidence>
<keyword evidence="7" id="KW-0813">Transport</keyword>
<dbReference type="GO" id="GO:0015385">
    <property type="term" value="F:sodium:proton antiporter activity"/>
    <property type="evidence" value="ECO:0007669"/>
    <property type="project" value="UniProtKB-UniRule"/>
</dbReference>
<evidence type="ECO:0000313" key="9">
    <source>
        <dbReference type="Proteomes" id="UP000092508"/>
    </source>
</evidence>
<protein>
    <recommendedName>
        <fullName evidence="7">Na(+)/H(+) antiporter NhaA</fullName>
    </recommendedName>
    <alternativeName>
        <fullName evidence="7">Sodium/proton antiporter NhaA</fullName>
    </alternativeName>
</protein>
<dbReference type="NCBIfam" id="NF007111">
    <property type="entry name" value="PRK09560.1"/>
    <property type="match status" value="1"/>
</dbReference>
<feature type="transmembrane region" description="Helical" evidence="7">
    <location>
        <begin position="14"/>
        <end position="36"/>
    </location>
</feature>
<evidence type="ECO:0000256" key="4">
    <source>
        <dbReference type="ARBA" id="ARBA00022989"/>
    </source>
</evidence>
<dbReference type="EMBL" id="LZMZ01000043">
    <property type="protein sequence ID" value="OBX74674.1"/>
    <property type="molecule type" value="Genomic_DNA"/>
</dbReference>
<comment type="catalytic activity">
    <reaction evidence="7">
        <text>Na(+)(in) + 2 H(+)(out) = Na(+)(out) + 2 H(+)(in)</text>
        <dbReference type="Rhea" id="RHEA:29251"/>
        <dbReference type="ChEBI" id="CHEBI:15378"/>
        <dbReference type="ChEBI" id="CHEBI:29101"/>
    </reaction>
</comment>
<dbReference type="Pfam" id="PF06965">
    <property type="entry name" value="Na_H_antiport_1"/>
    <property type="match status" value="1"/>
</dbReference>
<comment type="subcellular location">
    <subcellularLocation>
        <location evidence="1">Cell inner membrane</location>
        <topology evidence="1">Multi-pass membrane protein</topology>
    </subcellularLocation>
    <subcellularLocation>
        <location evidence="7">Cell membrane</location>
        <topology evidence="7">Multi-pass membrane protein</topology>
    </subcellularLocation>
</comment>
<comment type="function">
    <text evidence="7">Na(+)/H(+) antiporter that extrudes sodium in exchange for external protons.</text>
</comment>
<feature type="transmembrane region" description="Helical" evidence="7">
    <location>
        <begin position="160"/>
        <end position="181"/>
    </location>
</feature>
<feature type="transmembrane region" description="Helical" evidence="7">
    <location>
        <begin position="309"/>
        <end position="333"/>
    </location>
</feature>
<dbReference type="NCBIfam" id="TIGR00773">
    <property type="entry name" value="NhaA"/>
    <property type="match status" value="1"/>
</dbReference>
<reference evidence="8 9" key="1">
    <citation type="submission" date="2016-06" db="EMBL/GenBank/DDBJ databases">
        <title>Draft genome of Moraxella atlantae CCUG 66109.</title>
        <authorList>
            <person name="Salva-Serra F."/>
            <person name="Engstrom-Jakobsson H."/>
            <person name="Thorell K."/>
            <person name="Gonzales-Siles L."/>
            <person name="Karlsson R."/>
            <person name="Boulund F."/>
            <person name="Engstrand L."/>
            <person name="Kristiansson E."/>
            <person name="Moore E."/>
        </authorList>
    </citation>
    <scope>NUCLEOTIDE SEQUENCE [LARGE SCALE GENOMIC DNA]</scope>
    <source>
        <strain evidence="8 9">CCUG 66109</strain>
    </source>
</reference>
<accession>A0A1B8Q953</accession>
<evidence type="ECO:0000313" key="8">
    <source>
        <dbReference type="EMBL" id="OBX74674.1"/>
    </source>
</evidence>
<dbReference type="NCBIfam" id="NF007112">
    <property type="entry name" value="PRK09561.1"/>
    <property type="match status" value="1"/>
</dbReference>